<evidence type="ECO:0000256" key="4">
    <source>
        <dbReference type="ARBA" id="ARBA00022825"/>
    </source>
</evidence>
<dbReference type="InterPro" id="IPR035445">
    <property type="entry name" value="GYF-like_dom_sf"/>
</dbReference>
<feature type="region of interest" description="Disordered" evidence="7">
    <location>
        <begin position="118"/>
        <end position="158"/>
    </location>
</feature>
<reference evidence="9 10" key="1">
    <citation type="submission" date="2020-05" db="EMBL/GenBank/DDBJ databases">
        <title>Bremerella alba sp. nov., a novel planctomycete isolated from the surface of the macroalga Fucus spiralis.</title>
        <authorList>
            <person name="Godinho O."/>
            <person name="Botelho R."/>
            <person name="Albuquerque L."/>
            <person name="Wiegand S."/>
            <person name="Da Costa M.S."/>
            <person name="Lobo-Da-Cunha A."/>
            <person name="Jogler C."/>
            <person name="Lage O.M."/>
        </authorList>
    </citation>
    <scope>NUCLEOTIDE SEQUENCE [LARGE SCALE GENOMIC DNA]</scope>
    <source>
        <strain evidence="9 10">FF15</strain>
    </source>
</reference>
<keyword evidence="2 6" id="KW-0645">Protease</keyword>
<proteinExistence type="inferred from homology"/>
<keyword evidence="4 6" id="KW-0720">Serine protease</keyword>
<dbReference type="SUPFAM" id="SSF50494">
    <property type="entry name" value="Trypsin-like serine proteases"/>
    <property type="match status" value="1"/>
</dbReference>
<keyword evidence="8" id="KW-0472">Membrane</keyword>
<organism evidence="9 10">
    <name type="scientific">Bremerella alba</name>
    <dbReference type="NCBI Taxonomy" id="980252"/>
    <lineage>
        <taxon>Bacteria</taxon>
        <taxon>Pseudomonadati</taxon>
        <taxon>Planctomycetota</taxon>
        <taxon>Planctomycetia</taxon>
        <taxon>Pirellulales</taxon>
        <taxon>Pirellulaceae</taxon>
        <taxon>Bremerella</taxon>
    </lineage>
</organism>
<evidence type="ECO:0000256" key="1">
    <source>
        <dbReference type="ARBA" id="ARBA00004613"/>
    </source>
</evidence>
<evidence type="ECO:0000313" key="9">
    <source>
        <dbReference type="EMBL" id="MBA2116102.1"/>
    </source>
</evidence>
<feature type="compositionally biased region" description="Polar residues" evidence="7">
    <location>
        <begin position="149"/>
        <end position="158"/>
    </location>
</feature>
<comment type="subcellular location">
    <subcellularLocation>
        <location evidence="1">Secreted</location>
    </subcellularLocation>
</comment>
<protein>
    <recommendedName>
        <fullName evidence="6">Serine protease</fullName>
        <ecNumber evidence="6">3.4.21.-</ecNumber>
    </recommendedName>
</protein>
<gene>
    <name evidence="9" type="ORF">HOV93_32910</name>
</gene>
<feature type="active site" description="Charge relay system" evidence="5">
    <location>
        <position position="245"/>
    </location>
</feature>
<dbReference type="Gene3D" id="2.40.10.120">
    <property type="match status" value="1"/>
</dbReference>
<keyword evidence="10" id="KW-1185">Reference proteome</keyword>
<evidence type="ECO:0000256" key="7">
    <source>
        <dbReference type="SAM" id="MobiDB-lite"/>
    </source>
</evidence>
<keyword evidence="8" id="KW-0812">Transmembrane</keyword>
<feature type="transmembrane region" description="Helical" evidence="8">
    <location>
        <begin position="93"/>
        <end position="115"/>
    </location>
</feature>
<dbReference type="AlphaFoldDB" id="A0A7V9A869"/>
<evidence type="ECO:0000313" key="10">
    <source>
        <dbReference type="Proteomes" id="UP000551616"/>
    </source>
</evidence>
<evidence type="ECO:0000256" key="8">
    <source>
        <dbReference type="SAM" id="Phobius"/>
    </source>
</evidence>
<keyword evidence="8" id="KW-1133">Transmembrane helix</keyword>
<dbReference type="GO" id="GO:0008236">
    <property type="term" value="F:serine-type peptidase activity"/>
    <property type="evidence" value="ECO:0007669"/>
    <property type="project" value="UniProtKB-KW"/>
</dbReference>
<name>A0A7V9A869_9BACT</name>
<dbReference type="EMBL" id="JABRWO010000009">
    <property type="protein sequence ID" value="MBA2116102.1"/>
    <property type="molecule type" value="Genomic_DNA"/>
</dbReference>
<dbReference type="GO" id="GO:0005576">
    <property type="term" value="C:extracellular region"/>
    <property type="evidence" value="ECO:0007669"/>
    <property type="project" value="UniProtKB-SubCell"/>
</dbReference>
<keyword evidence="3 6" id="KW-0378">Hydrolase</keyword>
<comment type="similarity">
    <text evidence="6">Belongs to the peptidase S1B family.</text>
</comment>
<dbReference type="Pfam" id="PF13365">
    <property type="entry name" value="Trypsin_2"/>
    <property type="match status" value="1"/>
</dbReference>
<feature type="compositionally biased region" description="Polar residues" evidence="7">
    <location>
        <begin position="133"/>
        <end position="142"/>
    </location>
</feature>
<evidence type="ECO:0000256" key="5">
    <source>
        <dbReference type="PIRSR" id="PIRSR608256-1"/>
    </source>
</evidence>
<dbReference type="EC" id="3.4.21.-" evidence="6"/>
<dbReference type="InterPro" id="IPR009003">
    <property type="entry name" value="Peptidase_S1_PA"/>
</dbReference>
<sequence>MEIDPKRQWYVKTPQGIYGPYTSQQLRQFGEEGNVHAGYRVRKGPDGEWVAADKIRGLKTRVPVAEPVKTPVPPATHRSSVANRARASRTSPFAWLAIVGVPVGAALLVGTIITVSSQSASSTSTPESSRNSGQPVATNQRSWTRDRQGASSPATVGGNNFPMSVREIVQANEKSVLLLRGAVGSGTGFIVGDQLLVTNSHVVAVAALNPASGEFKDLRAYSPAASADRRGPYRVSLLYEDPDWDLAVLRILDRVDFRPVAMAKNYQFQRGEAVTIIGNPGLFNGVETLETAVSTGILSTTHPLQGREHYQLGASVNGGNSGGPVFGEAGQVIGVVNAKSVSEDEISFCIPVREAIRAITEARSISARSQQLLWKEHESRVPKAIANLAVPSGSVVTIANPPWSFVFIASTPDDLIAASEYAYAGNTIGMQQMIASGRVMMVDSGTKVQVIDSNMFCAVKILNGVYAGRTGLVSIRCLK</sequence>
<comment type="caution">
    <text evidence="9">The sequence shown here is derived from an EMBL/GenBank/DDBJ whole genome shotgun (WGS) entry which is preliminary data.</text>
</comment>
<accession>A0A7V9A869</accession>
<dbReference type="SUPFAM" id="SSF55277">
    <property type="entry name" value="GYF domain"/>
    <property type="match status" value="1"/>
</dbReference>
<dbReference type="PRINTS" id="PR00839">
    <property type="entry name" value="V8PROTEASE"/>
</dbReference>
<feature type="active site" description="Charge relay system" evidence="5">
    <location>
        <position position="321"/>
    </location>
</feature>
<dbReference type="PANTHER" id="PTHR43019:SF23">
    <property type="entry name" value="PROTEASE DO-LIKE 5, CHLOROPLASTIC"/>
    <property type="match status" value="1"/>
</dbReference>
<feature type="compositionally biased region" description="Low complexity" evidence="7">
    <location>
        <begin position="118"/>
        <end position="132"/>
    </location>
</feature>
<dbReference type="RefSeq" id="WP_207397529.1">
    <property type="nucleotide sequence ID" value="NZ_JABRWO010000009.1"/>
</dbReference>
<dbReference type="Proteomes" id="UP000551616">
    <property type="component" value="Unassembled WGS sequence"/>
</dbReference>
<evidence type="ECO:0000256" key="2">
    <source>
        <dbReference type="ARBA" id="ARBA00022670"/>
    </source>
</evidence>
<dbReference type="InterPro" id="IPR008256">
    <property type="entry name" value="Peptidase_S1B"/>
</dbReference>
<feature type="active site" description="Charge relay system" evidence="5">
    <location>
        <position position="201"/>
    </location>
</feature>
<evidence type="ECO:0000256" key="3">
    <source>
        <dbReference type="ARBA" id="ARBA00022801"/>
    </source>
</evidence>
<evidence type="ECO:0000256" key="6">
    <source>
        <dbReference type="RuleBase" id="RU004296"/>
    </source>
</evidence>
<dbReference type="PANTHER" id="PTHR43019">
    <property type="entry name" value="SERINE ENDOPROTEASE DEGS"/>
    <property type="match status" value="1"/>
</dbReference>
<dbReference type="GO" id="GO:0006508">
    <property type="term" value="P:proteolysis"/>
    <property type="evidence" value="ECO:0007669"/>
    <property type="project" value="UniProtKB-KW"/>
</dbReference>